<dbReference type="PANTHER" id="PTHR13275:SF4">
    <property type="entry name" value="VACUOLAR PROTEIN SORTING-ASSOCIATED PROTEIN 72 HOMOLOG"/>
    <property type="match status" value="1"/>
</dbReference>
<dbReference type="eggNOG" id="ENOG502RDHD">
    <property type="taxonomic scope" value="Eukaryota"/>
</dbReference>
<evidence type="ECO:0000313" key="5">
    <source>
        <dbReference type="Proteomes" id="UP000015241"/>
    </source>
</evidence>
<dbReference type="InterPro" id="IPR013272">
    <property type="entry name" value="Vps72/YL1_C"/>
</dbReference>
<dbReference type="Pfam" id="PF08265">
    <property type="entry name" value="YL1_C"/>
    <property type="match status" value="1"/>
</dbReference>
<feature type="region of interest" description="Disordered" evidence="2">
    <location>
        <begin position="1"/>
        <end position="21"/>
    </location>
</feature>
<evidence type="ECO:0000256" key="2">
    <source>
        <dbReference type="SAM" id="MobiDB-lite"/>
    </source>
</evidence>
<dbReference type="EMBL" id="KE504214">
    <property type="protein sequence ID" value="EPS95137.1"/>
    <property type="molecule type" value="Genomic_DNA"/>
</dbReference>
<name>S8DR41_FOMSC</name>
<accession>S8DR41</accession>
<dbReference type="Proteomes" id="UP000015241">
    <property type="component" value="Unassembled WGS sequence"/>
</dbReference>
<reference evidence="4 5" key="1">
    <citation type="journal article" date="2012" name="Science">
        <title>The Paleozoic origin of enzymatic lignin decomposition reconstructed from 31 fungal genomes.</title>
        <authorList>
            <person name="Floudas D."/>
            <person name="Binder M."/>
            <person name="Riley R."/>
            <person name="Barry K."/>
            <person name="Blanchette R.A."/>
            <person name="Henrissat B."/>
            <person name="Martinez A.T."/>
            <person name="Otillar R."/>
            <person name="Spatafora J.W."/>
            <person name="Yadav J.S."/>
            <person name="Aerts A."/>
            <person name="Benoit I."/>
            <person name="Boyd A."/>
            <person name="Carlson A."/>
            <person name="Copeland A."/>
            <person name="Coutinho P.M."/>
            <person name="de Vries R.P."/>
            <person name="Ferreira P."/>
            <person name="Findley K."/>
            <person name="Foster B."/>
            <person name="Gaskell J."/>
            <person name="Glotzer D."/>
            <person name="Gorecki P."/>
            <person name="Heitman J."/>
            <person name="Hesse C."/>
            <person name="Hori C."/>
            <person name="Igarashi K."/>
            <person name="Jurgens J.A."/>
            <person name="Kallen N."/>
            <person name="Kersten P."/>
            <person name="Kohler A."/>
            <person name="Kuees U."/>
            <person name="Kumar T.K.A."/>
            <person name="Kuo A."/>
            <person name="LaButti K."/>
            <person name="Larrondo L.F."/>
            <person name="Lindquist E."/>
            <person name="Ling A."/>
            <person name="Lombard V."/>
            <person name="Lucas S."/>
            <person name="Lundell T."/>
            <person name="Martin R."/>
            <person name="McLaughlin D.J."/>
            <person name="Morgenstern I."/>
            <person name="Morin E."/>
            <person name="Murat C."/>
            <person name="Nagy L.G."/>
            <person name="Nolan M."/>
            <person name="Ohm R.A."/>
            <person name="Patyshakuliyeva A."/>
            <person name="Rokas A."/>
            <person name="Ruiz-Duenas F.J."/>
            <person name="Sabat G."/>
            <person name="Salamov A."/>
            <person name="Samejima M."/>
            <person name="Schmutz J."/>
            <person name="Slot J.C."/>
            <person name="St John F."/>
            <person name="Stenlid J."/>
            <person name="Sun H."/>
            <person name="Sun S."/>
            <person name="Syed K."/>
            <person name="Tsang A."/>
            <person name="Wiebenga A."/>
            <person name="Young D."/>
            <person name="Pisabarro A."/>
            <person name="Eastwood D.C."/>
            <person name="Martin F."/>
            <person name="Cullen D."/>
            <person name="Grigoriev I.V."/>
            <person name="Hibbett D.S."/>
        </authorList>
    </citation>
    <scope>NUCLEOTIDE SEQUENCE</scope>
    <source>
        <strain evidence="5">FP-58527</strain>
    </source>
</reference>
<feature type="region of interest" description="Disordered" evidence="2">
    <location>
        <begin position="241"/>
        <end position="287"/>
    </location>
</feature>
<keyword evidence="5" id="KW-1185">Reference proteome</keyword>
<feature type="compositionally biased region" description="Low complexity" evidence="2">
    <location>
        <begin position="277"/>
        <end position="287"/>
    </location>
</feature>
<proteinExistence type="inferred from homology"/>
<organism evidence="4 5">
    <name type="scientific">Fomitopsis schrenkii</name>
    <name type="common">Brown rot fungus</name>
    <dbReference type="NCBI Taxonomy" id="2126942"/>
    <lineage>
        <taxon>Eukaryota</taxon>
        <taxon>Fungi</taxon>
        <taxon>Dikarya</taxon>
        <taxon>Basidiomycota</taxon>
        <taxon>Agaricomycotina</taxon>
        <taxon>Agaricomycetes</taxon>
        <taxon>Polyporales</taxon>
        <taxon>Fomitopsis</taxon>
    </lineage>
</organism>
<dbReference type="GO" id="GO:0005634">
    <property type="term" value="C:nucleus"/>
    <property type="evidence" value="ECO:0007669"/>
    <property type="project" value="TreeGrafter"/>
</dbReference>
<dbReference type="AlphaFoldDB" id="S8DR41"/>
<comment type="similarity">
    <text evidence="1">Belongs to the VPS72/YL1 family.</text>
</comment>
<feature type="region of interest" description="Disordered" evidence="2">
    <location>
        <begin position="49"/>
        <end position="127"/>
    </location>
</feature>
<dbReference type="InterPro" id="IPR046757">
    <property type="entry name" value="YL1_N"/>
</dbReference>
<dbReference type="STRING" id="743788.S8DR41"/>
<feature type="compositionally biased region" description="Low complexity" evidence="2">
    <location>
        <begin position="326"/>
        <end position="342"/>
    </location>
</feature>
<feature type="region of interest" description="Disordered" evidence="2">
    <location>
        <begin position="299"/>
        <end position="366"/>
    </location>
</feature>
<gene>
    <name evidence="4" type="ORF">FOMPIDRAFT_1062871</name>
</gene>
<protein>
    <recommendedName>
        <fullName evidence="3">Vps72/YL1 C-terminal domain-containing protein</fullName>
    </recommendedName>
</protein>
<sequence>MAADEGSLVMRRSKRSTAGNRMEAALAEFRAEDVGMDVEDDIDFIVEKDEEDAFESDFESTDEEAQAQEDNNDQDEKMAWDDERQARRANRSKLDRITAAAHARNKASFNPQLREVHSTGPSGSRLRRRVSMGSAIDAETGEVVEGSKRHSRRTHTMLNTSETATRIKDAEEKRSALPKKAKTPMKLPSQRELIERALKMEEGNIKEHREYLTTEEEKRKKARLVRTAVQGPLIRWLSKVEEETVREEPPQPPTPSYTYTAVPYHQYYPPPPSQVASTPTTKSSSSRSFLHVSAAYHAELPQPNPSSPSAPQAYPTHTSTVRRAGSSTSPASQPQAQSSASSWHPGYPEASQAATTVTPAQPSPSPYSQPYYSHPYYYYPHYSQPQPSPAPPEPVEHIEKVTKNYVIHELSQQEKQRPPWYSTMSAMFGDHVKWEGLRVYTSKGRPLSRPVLHCPITGKVAKYKDPRTNVPFADVEAYETLTRLLEHEYVWSGSLGCYTG</sequence>
<dbReference type="SMART" id="SM00993">
    <property type="entry name" value="YL1_C"/>
    <property type="match status" value="1"/>
</dbReference>
<dbReference type="HOGENOM" id="CLU_029477_0_0_1"/>
<dbReference type="OrthoDB" id="78296at2759"/>
<evidence type="ECO:0000259" key="3">
    <source>
        <dbReference type="SMART" id="SM00993"/>
    </source>
</evidence>
<dbReference type="Pfam" id="PF05764">
    <property type="entry name" value="YL1"/>
    <property type="match status" value="1"/>
</dbReference>
<evidence type="ECO:0000313" key="4">
    <source>
        <dbReference type="EMBL" id="EPS95137.1"/>
    </source>
</evidence>
<evidence type="ECO:0000256" key="1">
    <source>
        <dbReference type="ARBA" id="ARBA00006832"/>
    </source>
</evidence>
<dbReference type="InParanoid" id="S8DR41"/>
<feature type="compositionally biased region" description="Basic and acidic residues" evidence="2">
    <location>
        <begin position="74"/>
        <end position="96"/>
    </location>
</feature>
<dbReference type="PANTHER" id="PTHR13275">
    <property type="entry name" value="YL-1 PROTEIN TRANSCRIPTION FACTOR-LIKE 1"/>
    <property type="match status" value="1"/>
</dbReference>
<feature type="domain" description="Vps72/YL1 C-terminal" evidence="3">
    <location>
        <begin position="452"/>
        <end position="481"/>
    </location>
</feature>
<feature type="compositionally biased region" description="Acidic residues" evidence="2">
    <location>
        <begin position="49"/>
        <end position="73"/>
    </location>
</feature>